<accession>A0A5B7GB40</accession>
<keyword evidence="2" id="KW-1185">Reference proteome</keyword>
<evidence type="ECO:0000313" key="1">
    <source>
        <dbReference type="EMBL" id="MPC54358.1"/>
    </source>
</evidence>
<sequence>MMFYQVSEWPHVAVLDPRTGECLVTWHKLDAVTFCDLVTEFLTAYPGLDENSAPPKKKQRVVMIFYLFICSLALEYRL</sequence>
<protein>
    <submittedName>
        <fullName evidence="1">UBX domain-containing protein 7</fullName>
    </submittedName>
</protein>
<dbReference type="Gene3D" id="3.40.30.10">
    <property type="entry name" value="Glutaredoxin"/>
    <property type="match status" value="1"/>
</dbReference>
<proteinExistence type="predicted"/>
<dbReference type="AlphaFoldDB" id="A0A5B7GB40"/>
<reference evidence="1 2" key="1">
    <citation type="submission" date="2019-05" db="EMBL/GenBank/DDBJ databases">
        <title>Another draft genome of Portunus trituberculatus and its Hox gene families provides insights of decapod evolution.</title>
        <authorList>
            <person name="Jeong J.-H."/>
            <person name="Song I."/>
            <person name="Kim S."/>
            <person name="Choi T."/>
            <person name="Kim D."/>
            <person name="Ryu S."/>
            <person name="Kim W."/>
        </authorList>
    </citation>
    <scope>NUCLEOTIDE SEQUENCE [LARGE SCALE GENOMIC DNA]</scope>
    <source>
        <tissue evidence="1">Muscle</tissue>
    </source>
</reference>
<dbReference type="EMBL" id="VSRR010012294">
    <property type="protein sequence ID" value="MPC54358.1"/>
    <property type="molecule type" value="Genomic_DNA"/>
</dbReference>
<comment type="caution">
    <text evidence="1">The sequence shown here is derived from an EMBL/GenBank/DDBJ whole genome shotgun (WGS) entry which is preliminary data.</text>
</comment>
<evidence type="ECO:0000313" key="2">
    <source>
        <dbReference type="Proteomes" id="UP000324222"/>
    </source>
</evidence>
<organism evidence="1 2">
    <name type="scientific">Portunus trituberculatus</name>
    <name type="common">Swimming crab</name>
    <name type="synonym">Neptunus trituberculatus</name>
    <dbReference type="NCBI Taxonomy" id="210409"/>
    <lineage>
        <taxon>Eukaryota</taxon>
        <taxon>Metazoa</taxon>
        <taxon>Ecdysozoa</taxon>
        <taxon>Arthropoda</taxon>
        <taxon>Crustacea</taxon>
        <taxon>Multicrustacea</taxon>
        <taxon>Malacostraca</taxon>
        <taxon>Eumalacostraca</taxon>
        <taxon>Eucarida</taxon>
        <taxon>Decapoda</taxon>
        <taxon>Pleocyemata</taxon>
        <taxon>Brachyura</taxon>
        <taxon>Eubrachyura</taxon>
        <taxon>Portunoidea</taxon>
        <taxon>Portunidae</taxon>
        <taxon>Portuninae</taxon>
        <taxon>Portunus</taxon>
    </lineage>
</organism>
<name>A0A5B7GB40_PORTR</name>
<gene>
    <name evidence="1" type="primary">Ubxn7</name>
    <name evidence="1" type="ORF">E2C01_048269</name>
</gene>
<dbReference type="Proteomes" id="UP000324222">
    <property type="component" value="Unassembled WGS sequence"/>
</dbReference>